<dbReference type="EMBL" id="QPKB01000009">
    <property type="protein sequence ID" value="RWR92214.1"/>
    <property type="molecule type" value="Genomic_DNA"/>
</dbReference>
<sequence>MRGSKKKVVAEKRREAEYEACREEVYGPREVLDSDDDNDGELDEERARRESMRSYNEEEERRRMIYESASRGGQYEEGGGSGSVSGGGGMLRRMFSQKQTRRPPDWLEFGESPTQQVRRPKVVGPIDPTAYRSPSAKQPSIAKALSGKMGYARNKLVRAVGKFFFDGAIAPNKATSPYLKTMLDVAAKHGPGTVFIRSVDATEYVKDATYLNKLFNEAIEDIGAECVVQIITDNDASMKKAGMILM</sequence>
<dbReference type="Proteomes" id="UP000283530">
    <property type="component" value="Unassembled WGS sequence"/>
</dbReference>
<feature type="compositionally biased region" description="Gly residues" evidence="1">
    <location>
        <begin position="75"/>
        <end position="90"/>
    </location>
</feature>
<name>A0A443PN60_9MAGN</name>
<proteinExistence type="predicted"/>
<accession>A0A443PN60</accession>
<keyword evidence="4" id="KW-1185">Reference proteome</keyword>
<reference evidence="3 4" key="1">
    <citation type="journal article" date="2019" name="Nat. Plants">
        <title>Stout camphor tree genome fills gaps in understanding of flowering plant genome evolution.</title>
        <authorList>
            <person name="Chaw S.M."/>
            <person name="Liu Y.C."/>
            <person name="Wu Y.W."/>
            <person name="Wang H.Y."/>
            <person name="Lin C.I."/>
            <person name="Wu C.S."/>
            <person name="Ke H.M."/>
            <person name="Chang L.Y."/>
            <person name="Hsu C.Y."/>
            <person name="Yang H.T."/>
            <person name="Sudianto E."/>
            <person name="Hsu M.H."/>
            <person name="Wu K.P."/>
            <person name="Wang L.N."/>
            <person name="Leebens-Mack J.H."/>
            <person name="Tsai I.J."/>
        </authorList>
    </citation>
    <scope>NUCLEOTIDE SEQUENCE [LARGE SCALE GENOMIC DNA]</scope>
    <source>
        <strain evidence="4">cv. Chaw 1501</strain>
        <tissue evidence="3">Young leaves</tissue>
    </source>
</reference>
<evidence type="ECO:0000259" key="2">
    <source>
        <dbReference type="Pfam" id="PF04937"/>
    </source>
</evidence>
<dbReference type="InterPro" id="IPR007021">
    <property type="entry name" value="DUF659"/>
</dbReference>
<feature type="compositionally biased region" description="Basic and acidic residues" evidence="1">
    <location>
        <begin position="45"/>
        <end position="65"/>
    </location>
</feature>
<gene>
    <name evidence="3" type="ORF">CKAN_02142300</name>
</gene>
<comment type="caution">
    <text evidence="3">The sequence shown here is derived from an EMBL/GenBank/DDBJ whole genome shotgun (WGS) entry which is preliminary data.</text>
</comment>
<protein>
    <recommendedName>
        <fullName evidence="2">DUF659 domain-containing protein</fullName>
    </recommendedName>
</protein>
<feature type="compositionally biased region" description="Basic and acidic residues" evidence="1">
    <location>
        <begin position="8"/>
        <end position="32"/>
    </location>
</feature>
<dbReference type="Pfam" id="PF04937">
    <property type="entry name" value="DUF659"/>
    <property type="match status" value="1"/>
</dbReference>
<evidence type="ECO:0000313" key="3">
    <source>
        <dbReference type="EMBL" id="RWR92214.1"/>
    </source>
</evidence>
<evidence type="ECO:0000313" key="4">
    <source>
        <dbReference type="Proteomes" id="UP000283530"/>
    </source>
</evidence>
<dbReference type="OrthoDB" id="2013475at2759"/>
<feature type="compositionally biased region" description="Acidic residues" evidence="1">
    <location>
        <begin position="33"/>
        <end position="44"/>
    </location>
</feature>
<feature type="domain" description="DUF659" evidence="2">
    <location>
        <begin position="180"/>
        <end position="246"/>
    </location>
</feature>
<dbReference type="AlphaFoldDB" id="A0A443PN60"/>
<organism evidence="3 4">
    <name type="scientific">Cinnamomum micranthum f. kanehirae</name>
    <dbReference type="NCBI Taxonomy" id="337451"/>
    <lineage>
        <taxon>Eukaryota</taxon>
        <taxon>Viridiplantae</taxon>
        <taxon>Streptophyta</taxon>
        <taxon>Embryophyta</taxon>
        <taxon>Tracheophyta</taxon>
        <taxon>Spermatophyta</taxon>
        <taxon>Magnoliopsida</taxon>
        <taxon>Magnoliidae</taxon>
        <taxon>Laurales</taxon>
        <taxon>Lauraceae</taxon>
        <taxon>Cinnamomum</taxon>
    </lineage>
</organism>
<evidence type="ECO:0000256" key="1">
    <source>
        <dbReference type="SAM" id="MobiDB-lite"/>
    </source>
</evidence>
<feature type="region of interest" description="Disordered" evidence="1">
    <location>
        <begin position="1"/>
        <end position="90"/>
    </location>
</feature>